<keyword evidence="3" id="KW-1185">Reference proteome</keyword>
<organism evidence="2 3">
    <name type="scientific">Stylosanthes scabra</name>
    <dbReference type="NCBI Taxonomy" id="79078"/>
    <lineage>
        <taxon>Eukaryota</taxon>
        <taxon>Viridiplantae</taxon>
        <taxon>Streptophyta</taxon>
        <taxon>Embryophyta</taxon>
        <taxon>Tracheophyta</taxon>
        <taxon>Spermatophyta</taxon>
        <taxon>Magnoliopsida</taxon>
        <taxon>eudicotyledons</taxon>
        <taxon>Gunneridae</taxon>
        <taxon>Pentapetalae</taxon>
        <taxon>rosids</taxon>
        <taxon>fabids</taxon>
        <taxon>Fabales</taxon>
        <taxon>Fabaceae</taxon>
        <taxon>Papilionoideae</taxon>
        <taxon>50 kb inversion clade</taxon>
        <taxon>dalbergioids sensu lato</taxon>
        <taxon>Dalbergieae</taxon>
        <taxon>Pterocarpus clade</taxon>
        <taxon>Stylosanthes</taxon>
    </lineage>
</organism>
<gene>
    <name evidence="2" type="ORF">PIB30_005493</name>
</gene>
<name>A0ABU6Z2M9_9FABA</name>
<feature type="compositionally biased region" description="Basic and acidic residues" evidence="1">
    <location>
        <begin position="89"/>
        <end position="103"/>
    </location>
</feature>
<reference evidence="2 3" key="1">
    <citation type="journal article" date="2023" name="Plants (Basel)">
        <title>Bridging the Gap: Combining Genomics and Transcriptomics Approaches to Understand Stylosanthes scabra, an Orphan Legume from the Brazilian Caatinga.</title>
        <authorList>
            <person name="Ferreira-Neto J.R.C."/>
            <person name="da Silva M.D."/>
            <person name="Binneck E."/>
            <person name="de Melo N.F."/>
            <person name="da Silva R.H."/>
            <person name="de Melo A.L.T.M."/>
            <person name="Pandolfi V."/>
            <person name="Bustamante F.O."/>
            <person name="Brasileiro-Vidal A.C."/>
            <person name="Benko-Iseppon A.M."/>
        </authorList>
    </citation>
    <scope>NUCLEOTIDE SEQUENCE [LARGE SCALE GENOMIC DNA]</scope>
    <source>
        <tissue evidence="2">Leaves</tissue>
    </source>
</reference>
<evidence type="ECO:0000313" key="2">
    <source>
        <dbReference type="EMBL" id="MED6216231.1"/>
    </source>
</evidence>
<dbReference type="Proteomes" id="UP001341840">
    <property type="component" value="Unassembled WGS sequence"/>
</dbReference>
<accession>A0ABU6Z2M9</accession>
<evidence type="ECO:0000313" key="3">
    <source>
        <dbReference type="Proteomes" id="UP001341840"/>
    </source>
</evidence>
<sequence>METEATAPTWWLPSRRRVRGGVRERSKRERDVANGDAIAATVELLRRHCQEPVELRLVVTVTAASPLSYYCLRDLITLPLPSIRAARKRGSDSDAEPTEKKVATQEAELSPGLTAGGAENHFFKANYQKKKLMATTSSSNSSI</sequence>
<evidence type="ECO:0000256" key="1">
    <source>
        <dbReference type="SAM" id="MobiDB-lite"/>
    </source>
</evidence>
<proteinExistence type="predicted"/>
<dbReference type="EMBL" id="JASCZI010271871">
    <property type="protein sequence ID" value="MED6216231.1"/>
    <property type="molecule type" value="Genomic_DNA"/>
</dbReference>
<feature type="region of interest" description="Disordered" evidence="1">
    <location>
        <begin position="86"/>
        <end position="115"/>
    </location>
</feature>
<comment type="caution">
    <text evidence="2">The sequence shown here is derived from an EMBL/GenBank/DDBJ whole genome shotgun (WGS) entry which is preliminary data.</text>
</comment>
<protein>
    <submittedName>
        <fullName evidence="2">Uncharacterized protein</fullName>
    </submittedName>
</protein>